<dbReference type="EMBL" id="BT096464">
    <property type="protein sequence ID" value="ACU20674.1"/>
    <property type="molecule type" value="mRNA"/>
</dbReference>
<dbReference type="AlphaFoldDB" id="C6TFS2"/>
<protein>
    <submittedName>
        <fullName evidence="1">Uncharacterized protein</fullName>
    </submittedName>
</protein>
<proteinExistence type="evidence at transcript level"/>
<reference evidence="1" key="1">
    <citation type="submission" date="2009-08" db="EMBL/GenBank/DDBJ databases">
        <authorList>
            <person name="Cheung F."/>
            <person name="Xiao Y."/>
            <person name="Chan A."/>
            <person name="Moskal W."/>
            <person name="Town C.D."/>
        </authorList>
    </citation>
    <scope>NUCLEOTIDE SEQUENCE</scope>
</reference>
<name>C6TFS2_SOYBN</name>
<feature type="non-terminal residue" evidence="1">
    <location>
        <position position="139"/>
    </location>
</feature>
<accession>C6TFS2</accession>
<evidence type="ECO:0000313" key="1">
    <source>
        <dbReference type="EMBL" id="ACU20674.1"/>
    </source>
</evidence>
<sequence>MMCNHASFGWPHHLYRIRYFIDLNLNSKCWRAALLIWVTACCKFHLGIFVKWNSYTCSPKSIHHVIKKFKSQFRLFVKFLPDVGLKAEPVSQQFMNMRTNHSPRNGVFSQSFKYSISRSAWSSFPSTLVPSLSDTHSAA</sequence>
<organism evidence="1">
    <name type="scientific">Glycine max</name>
    <name type="common">Soybean</name>
    <name type="synonym">Glycine hispida</name>
    <dbReference type="NCBI Taxonomy" id="3847"/>
    <lineage>
        <taxon>Eukaryota</taxon>
        <taxon>Viridiplantae</taxon>
        <taxon>Streptophyta</taxon>
        <taxon>Embryophyta</taxon>
        <taxon>Tracheophyta</taxon>
        <taxon>Spermatophyta</taxon>
        <taxon>Magnoliopsida</taxon>
        <taxon>eudicotyledons</taxon>
        <taxon>Gunneridae</taxon>
        <taxon>Pentapetalae</taxon>
        <taxon>rosids</taxon>
        <taxon>fabids</taxon>
        <taxon>Fabales</taxon>
        <taxon>Fabaceae</taxon>
        <taxon>Papilionoideae</taxon>
        <taxon>50 kb inversion clade</taxon>
        <taxon>NPAAA clade</taxon>
        <taxon>indigoferoid/millettioid clade</taxon>
        <taxon>Phaseoleae</taxon>
        <taxon>Glycine</taxon>
        <taxon>Glycine subgen. Soja</taxon>
    </lineage>
</organism>